<keyword evidence="2" id="KW-1185">Reference proteome</keyword>
<dbReference type="Proteomes" id="UP000293623">
    <property type="component" value="Unassembled WGS sequence"/>
</dbReference>
<protein>
    <submittedName>
        <fullName evidence="1">Uncharacterized protein</fullName>
    </submittedName>
</protein>
<evidence type="ECO:0000313" key="1">
    <source>
        <dbReference type="EMBL" id="RXZ65198.1"/>
    </source>
</evidence>
<name>A0A4Q2KJ24_9SPHN</name>
<dbReference type="EMBL" id="SDPV01000001">
    <property type="protein sequence ID" value="RXZ65198.1"/>
    <property type="molecule type" value="Genomic_DNA"/>
</dbReference>
<dbReference type="AlphaFoldDB" id="A0A4Q2KJ24"/>
<sequence>MPTVPEAQPEAFAGTLNFSDRWHTLPMGNPTTKLLKLLGASFALLASSCAAAESQAISSELVEFELPIVDQERLRSSAARPDDARLRELIGEIKVLAAEGVRGFGEEPYLHTEQAGRLGDKLLVYAASPRGVVGYFIRSLEAPKRKRYWHAGLRCVLTV</sequence>
<comment type="caution">
    <text evidence="1">The sequence shown here is derived from an EMBL/GenBank/DDBJ whole genome shotgun (WGS) entry which is preliminary data.</text>
</comment>
<organism evidence="1 2">
    <name type="scientific">Pelagerythrobacter rhizovicinus</name>
    <dbReference type="NCBI Taxonomy" id="2268576"/>
    <lineage>
        <taxon>Bacteria</taxon>
        <taxon>Pseudomonadati</taxon>
        <taxon>Pseudomonadota</taxon>
        <taxon>Alphaproteobacteria</taxon>
        <taxon>Sphingomonadales</taxon>
        <taxon>Erythrobacteraceae</taxon>
        <taxon>Pelagerythrobacter</taxon>
    </lineage>
</organism>
<evidence type="ECO:0000313" key="2">
    <source>
        <dbReference type="Proteomes" id="UP000293623"/>
    </source>
</evidence>
<gene>
    <name evidence="1" type="ORF">ETX26_00035</name>
</gene>
<accession>A0A4Q2KJ24</accession>
<reference evidence="1 2" key="1">
    <citation type="submission" date="2019-01" db="EMBL/GenBank/DDBJ databases">
        <title>Altererythrobacter rhizovicinus sp. nov., isolated from the rhizosphere soil of Haloxylon ammodendron.</title>
        <authorList>
            <person name="Li H.-P."/>
            <person name="Gou J.-Y."/>
            <person name="Yao D."/>
            <person name="Han Q.-Q."/>
            <person name="Shao K.-Z."/>
            <person name="Zhao Q."/>
            <person name="Zhang J.-L."/>
        </authorList>
    </citation>
    <scope>NUCLEOTIDE SEQUENCE [LARGE SCALE GENOMIC DNA]</scope>
    <source>
        <strain evidence="1 2">AY-3R</strain>
    </source>
</reference>
<proteinExistence type="predicted"/>